<reference evidence="9 11" key="1">
    <citation type="submission" date="2016-10" db="EMBL/GenBank/DDBJ databases">
        <authorList>
            <person name="Varghese N."/>
            <person name="Submissions S."/>
        </authorList>
    </citation>
    <scope>NUCLEOTIDE SEQUENCE [LARGE SCALE GENOMIC DNA]</scope>
    <source>
        <strain evidence="9 11">GMCC 1.11211</strain>
    </source>
</reference>
<name>A0A1I3DC07_9MICO</name>
<dbReference type="InterPro" id="IPR045621">
    <property type="entry name" value="BPD_transp_1_N"/>
</dbReference>
<keyword evidence="5 7" id="KW-1133">Transmembrane helix</keyword>
<dbReference type="RefSeq" id="WP_092451902.1">
    <property type="nucleotide sequence ID" value="NZ_BKAC01000020.1"/>
</dbReference>
<keyword evidence="3" id="KW-1003">Cell membrane</keyword>
<feature type="transmembrane region" description="Helical" evidence="7">
    <location>
        <begin position="181"/>
        <end position="200"/>
    </location>
</feature>
<dbReference type="GO" id="GO:0071916">
    <property type="term" value="F:dipeptide transmembrane transporter activity"/>
    <property type="evidence" value="ECO:0007669"/>
    <property type="project" value="TreeGrafter"/>
</dbReference>
<keyword evidence="6 7" id="KW-0472">Membrane</keyword>
<dbReference type="EMBL" id="SOFE01000029">
    <property type="protein sequence ID" value="TFB81820.1"/>
    <property type="molecule type" value="Genomic_DNA"/>
</dbReference>
<dbReference type="AlphaFoldDB" id="A0A1I3DC07"/>
<evidence type="ECO:0000313" key="11">
    <source>
        <dbReference type="Proteomes" id="UP000199681"/>
    </source>
</evidence>
<dbReference type="EMBL" id="FOPW01000017">
    <property type="protein sequence ID" value="SFH84166.1"/>
    <property type="molecule type" value="Genomic_DNA"/>
</dbReference>
<evidence type="ECO:0000256" key="5">
    <source>
        <dbReference type="ARBA" id="ARBA00022989"/>
    </source>
</evidence>
<feature type="domain" description="ABC transmembrane type-1" evidence="8">
    <location>
        <begin position="95"/>
        <end position="300"/>
    </location>
</feature>
<dbReference type="PANTHER" id="PTHR43163">
    <property type="entry name" value="DIPEPTIDE TRANSPORT SYSTEM PERMEASE PROTEIN DPPB-RELATED"/>
    <property type="match status" value="1"/>
</dbReference>
<evidence type="ECO:0000256" key="6">
    <source>
        <dbReference type="ARBA" id="ARBA00023136"/>
    </source>
</evidence>
<gene>
    <name evidence="10" type="ORF">E3O11_16180</name>
    <name evidence="9" type="ORF">SAMN05216274_11741</name>
</gene>
<evidence type="ECO:0000313" key="10">
    <source>
        <dbReference type="EMBL" id="TFB81820.1"/>
    </source>
</evidence>
<organism evidence="10 12">
    <name type="scientific">Cryobacterium levicorallinum</name>
    <dbReference type="NCBI Taxonomy" id="995038"/>
    <lineage>
        <taxon>Bacteria</taxon>
        <taxon>Bacillati</taxon>
        <taxon>Actinomycetota</taxon>
        <taxon>Actinomycetes</taxon>
        <taxon>Micrococcales</taxon>
        <taxon>Microbacteriaceae</taxon>
        <taxon>Cryobacterium</taxon>
    </lineage>
</organism>
<dbReference type="InterPro" id="IPR035906">
    <property type="entry name" value="MetI-like_sf"/>
</dbReference>
<dbReference type="GO" id="GO:0005886">
    <property type="term" value="C:plasma membrane"/>
    <property type="evidence" value="ECO:0007669"/>
    <property type="project" value="UniProtKB-SubCell"/>
</dbReference>
<evidence type="ECO:0000256" key="2">
    <source>
        <dbReference type="ARBA" id="ARBA00022448"/>
    </source>
</evidence>
<feature type="transmembrane region" description="Helical" evidence="7">
    <location>
        <begin position="94"/>
        <end position="119"/>
    </location>
</feature>
<dbReference type="PROSITE" id="PS50928">
    <property type="entry name" value="ABC_TM1"/>
    <property type="match status" value="1"/>
</dbReference>
<dbReference type="Gene3D" id="1.10.3720.10">
    <property type="entry name" value="MetI-like"/>
    <property type="match status" value="1"/>
</dbReference>
<keyword evidence="2 7" id="KW-0813">Transport</keyword>
<comment type="subcellular location">
    <subcellularLocation>
        <location evidence="1 7">Cell membrane</location>
        <topology evidence="1 7">Multi-pass membrane protein</topology>
    </subcellularLocation>
</comment>
<dbReference type="STRING" id="995038.SAMN05216274_11741"/>
<reference evidence="10 12" key="2">
    <citation type="submission" date="2019-03" db="EMBL/GenBank/DDBJ databases">
        <title>Genomics of glacier-inhabiting Cryobacterium strains.</title>
        <authorList>
            <person name="Liu Q."/>
            <person name="Xin Y.-H."/>
        </authorList>
    </citation>
    <scope>NUCLEOTIDE SEQUENCE [LARGE SCALE GENOMIC DNA]</scope>
    <source>
        <strain evidence="10 12">Hh34</strain>
    </source>
</reference>
<keyword evidence="4 7" id="KW-0812">Transmembrane</keyword>
<evidence type="ECO:0000256" key="7">
    <source>
        <dbReference type="RuleBase" id="RU363032"/>
    </source>
</evidence>
<evidence type="ECO:0000259" key="8">
    <source>
        <dbReference type="PROSITE" id="PS50928"/>
    </source>
</evidence>
<proteinExistence type="inferred from homology"/>
<evidence type="ECO:0000313" key="9">
    <source>
        <dbReference type="EMBL" id="SFH84166.1"/>
    </source>
</evidence>
<evidence type="ECO:0000256" key="4">
    <source>
        <dbReference type="ARBA" id="ARBA00022692"/>
    </source>
</evidence>
<evidence type="ECO:0000256" key="3">
    <source>
        <dbReference type="ARBA" id="ARBA00022475"/>
    </source>
</evidence>
<accession>A0A1I3DC07</accession>
<evidence type="ECO:0000313" key="12">
    <source>
        <dbReference type="Proteomes" id="UP000297963"/>
    </source>
</evidence>
<dbReference type="Proteomes" id="UP000297963">
    <property type="component" value="Unassembled WGS sequence"/>
</dbReference>
<protein>
    <submittedName>
        <fullName evidence="10">ABC transporter permease</fullName>
    </submittedName>
    <submittedName>
        <fullName evidence="9">Peptide/nickel transport system permease protein</fullName>
    </submittedName>
</protein>
<feature type="transmembrane region" description="Helical" evidence="7">
    <location>
        <begin position="235"/>
        <end position="261"/>
    </location>
</feature>
<comment type="caution">
    <text evidence="10">The sequence shown here is derived from an EMBL/GenBank/DDBJ whole genome shotgun (WGS) entry which is preliminary data.</text>
</comment>
<feature type="transmembrane region" description="Helical" evidence="7">
    <location>
        <begin position="281"/>
        <end position="307"/>
    </location>
</feature>
<dbReference type="InterPro" id="IPR000515">
    <property type="entry name" value="MetI-like"/>
</dbReference>
<dbReference type="PANTHER" id="PTHR43163:SF6">
    <property type="entry name" value="DIPEPTIDE TRANSPORT SYSTEM PERMEASE PROTEIN DPPB-RELATED"/>
    <property type="match status" value="1"/>
</dbReference>
<dbReference type="CDD" id="cd06261">
    <property type="entry name" value="TM_PBP2"/>
    <property type="match status" value="1"/>
</dbReference>
<dbReference type="Pfam" id="PF19300">
    <property type="entry name" value="BPD_transp_1_N"/>
    <property type="match status" value="1"/>
</dbReference>
<feature type="transmembrane region" description="Helical" evidence="7">
    <location>
        <begin position="9"/>
        <end position="30"/>
    </location>
</feature>
<evidence type="ECO:0000256" key="1">
    <source>
        <dbReference type="ARBA" id="ARBA00004651"/>
    </source>
</evidence>
<sequence>MVLVILRRIGIFATTGIVASIVTFLLLAILPGNAARIALGVQATEADVAAQATAIGLDRPAVVRYLDWIGHVLVGDFGTSAVSRQPIGPDIADALGITVILVLASVVLALLFAIPFGILTAIRQRGPDGAIFSSISQIGVAVPGFLAGLLLVTVFAVTLRWLPAGGWVDPADDFSGFIEHLILPAIALGSVQGAVLSRYVRSAVLDVMRDDFMRTARAKGLGTARALFRHGLRNAAVPVMTVLGLQIATLLIGAVVIERVFSIPGLGSLLLDKVALRDLPAVQGIVLVLVVFVLVLNFLVDLAFTVIDPRLRSES</sequence>
<feature type="transmembrane region" description="Helical" evidence="7">
    <location>
        <begin position="140"/>
        <end position="161"/>
    </location>
</feature>
<dbReference type="Proteomes" id="UP000199681">
    <property type="component" value="Unassembled WGS sequence"/>
</dbReference>
<dbReference type="SUPFAM" id="SSF161098">
    <property type="entry name" value="MetI-like"/>
    <property type="match status" value="1"/>
</dbReference>
<keyword evidence="11" id="KW-1185">Reference proteome</keyword>
<dbReference type="Pfam" id="PF00528">
    <property type="entry name" value="BPD_transp_1"/>
    <property type="match status" value="1"/>
</dbReference>
<comment type="similarity">
    <text evidence="7">Belongs to the binding-protein-dependent transport system permease family.</text>
</comment>